<dbReference type="Proteomes" id="UP000772812">
    <property type="component" value="Unassembled WGS sequence"/>
</dbReference>
<dbReference type="SUPFAM" id="SSF54966">
    <property type="entry name" value="RuBisCO, large subunit, small (N-terminal) domain"/>
    <property type="match status" value="1"/>
</dbReference>
<comment type="caution">
    <text evidence="2">The sequence shown here is derived from an EMBL/GenBank/DDBJ whole genome shotgun (WGS) entry which is preliminary data.</text>
</comment>
<dbReference type="Gene3D" id="3.20.20.110">
    <property type="entry name" value="Ribulose bisphosphate carboxylase, large subunit, C-terminal domain"/>
    <property type="match status" value="1"/>
</dbReference>
<dbReference type="Gene3D" id="3.30.70.150">
    <property type="entry name" value="RuBisCO large subunit, N-terminal domain"/>
    <property type="match status" value="1"/>
</dbReference>
<evidence type="ECO:0000313" key="2">
    <source>
        <dbReference type="EMBL" id="MBK3332055.1"/>
    </source>
</evidence>
<dbReference type="InterPro" id="IPR036422">
    <property type="entry name" value="RuBisCO_lsu_N_sf"/>
</dbReference>
<evidence type="ECO:0000259" key="1">
    <source>
        <dbReference type="Pfam" id="PF00016"/>
    </source>
</evidence>
<gene>
    <name evidence="2" type="ORF">GWK41_03105</name>
</gene>
<protein>
    <recommendedName>
        <fullName evidence="1">Ribulose bisphosphate carboxylase large subunit C-terminal domain-containing protein</fullName>
    </recommendedName>
</protein>
<proteinExistence type="predicted"/>
<dbReference type="SUPFAM" id="SSF51649">
    <property type="entry name" value="RuBisCo, C-terminal domain"/>
    <property type="match status" value="1"/>
</dbReference>
<evidence type="ECO:0000313" key="3">
    <source>
        <dbReference type="Proteomes" id="UP000772812"/>
    </source>
</evidence>
<keyword evidence="3" id="KW-1185">Reference proteome</keyword>
<dbReference type="InterPro" id="IPR036376">
    <property type="entry name" value="RuBisCO_lsu_C_sf"/>
</dbReference>
<dbReference type="PANTHER" id="PTHR42704:SF17">
    <property type="entry name" value="RIBULOSE BISPHOSPHATE CARBOXYLASE LARGE CHAIN"/>
    <property type="match status" value="1"/>
</dbReference>
<sequence length="376" mass="43119">MNFISATYLLSSEKRFSPEEKLKEYIKEIFGEGKFSPQISEVEYIHDRDSGLYKALIKIDFPVILFRHDLYSIFTLLYGELVLPENIKLIGVDFPLAFVDHFSGPNFGIKEIRDILGIHHRPLVSIPLKYTNGIKKKDFERLLKSIIDGNPDIVREDEIFFSDAYIPFYERIDTVCKIIESSSRKKILYLPVLAGSVNEIVDKIEFATERGINLFVINIFPVGIESLHLLSETYRVGFLVNPGYPPFFYENDNFGIEPSLFFGKLLRLAGADMVFIPSPYRHREVPHYRSVEIASSLLEDFYNISPSFPVVCGNIQDKDLSRIFSDFGNQVVIDTDNPIRLEEITEAVCSFMDMLECVISGITEEECKSIEKGKKE</sequence>
<accession>A0ABS1GGS1</accession>
<name>A0ABS1GGS1_9AQUI</name>
<dbReference type="EMBL" id="JAACYA010000001">
    <property type="protein sequence ID" value="MBK3332055.1"/>
    <property type="molecule type" value="Genomic_DNA"/>
</dbReference>
<feature type="domain" description="Ribulose bisphosphate carboxylase large subunit C-terminal" evidence="1">
    <location>
        <begin position="108"/>
        <end position="331"/>
    </location>
</feature>
<dbReference type="RefSeq" id="WP_200673445.1">
    <property type="nucleotide sequence ID" value="NZ_JAACYA010000001.1"/>
</dbReference>
<dbReference type="InterPro" id="IPR033966">
    <property type="entry name" value="RuBisCO"/>
</dbReference>
<dbReference type="Pfam" id="PF00016">
    <property type="entry name" value="RuBisCO_large"/>
    <property type="match status" value="1"/>
</dbReference>
<dbReference type="InterPro" id="IPR000685">
    <property type="entry name" value="RuBisCO_lsu_C"/>
</dbReference>
<dbReference type="PANTHER" id="PTHR42704">
    <property type="entry name" value="RIBULOSE BISPHOSPHATE CARBOXYLASE"/>
    <property type="match status" value="1"/>
</dbReference>
<organism evidence="2 3">
    <name type="scientific">Persephonella atlantica</name>
    <dbReference type="NCBI Taxonomy" id="2699429"/>
    <lineage>
        <taxon>Bacteria</taxon>
        <taxon>Pseudomonadati</taxon>
        <taxon>Aquificota</taxon>
        <taxon>Aquificia</taxon>
        <taxon>Aquificales</taxon>
        <taxon>Hydrogenothermaceae</taxon>
        <taxon>Persephonella</taxon>
    </lineage>
</organism>
<reference evidence="2 3" key="1">
    <citation type="journal article" date="2021" name="Syst. Appl. Microbiol.">
        <title>Persephonella atlantica sp. nov.: How to adapt to physico-chemical gradients in high temperature hydrothermal habitats.</title>
        <authorList>
            <person name="Francois D.X."/>
            <person name="Godfroy A."/>
            <person name="Mathien C."/>
            <person name="Aube J."/>
            <person name="Cathalot C."/>
            <person name="Lesongeur F."/>
            <person name="L'Haridon S."/>
            <person name="Philippon X."/>
            <person name="Roussel E.G."/>
        </authorList>
    </citation>
    <scope>NUCLEOTIDE SEQUENCE [LARGE SCALE GENOMIC DNA]</scope>
    <source>
        <strain evidence="2 3">MO1340</strain>
    </source>
</reference>